<name>A0A0M0K6V7_9EUKA</name>
<keyword evidence="2" id="KW-1185">Reference proteome</keyword>
<dbReference type="Proteomes" id="UP000037460">
    <property type="component" value="Unassembled WGS sequence"/>
</dbReference>
<evidence type="ECO:0000313" key="2">
    <source>
        <dbReference type="Proteomes" id="UP000037460"/>
    </source>
</evidence>
<protein>
    <submittedName>
        <fullName evidence="1">Uncharacterized protein</fullName>
    </submittedName>
</protein>
<sequence length="450" mass="50208">MAHPGFNLFDVRIYNGDVEAKTGLHTDSRPSLDADGNSTQEIMQEPGTDVVIFSIDATMLMWLPKTAKTREKASRGVTKWRQSKATHVDMLVGNYLSNYFQDLAEAIRKGAPKFKRPRRTDGMRFYDSCLPGGINFKTATIPKVRPAGRWDWFVYENATARFWESMQPLVEHTLDHAFDKCGIRATVSAPVLHFRCASAPLNRHSQYHFQRYSFYKAAARRYRRRFKAPLRQLHLLTCVADDFSNPEQTSVCTSYMEDLIRFLQTELQIEVFVSNCAHSMFEDLAIMYYAPFLISTGSTMSLLPGVARHVSRHTFVSPRLYDEESLAFNSRSGGRRLGCGAAALMARSCKAAGARPLSAAECQQAAGRQGYGRKWLGTTASATEAAGCVLWEEHGNVEYNAKTEQPVCNVRGTCLCKGSDGREVQIIGMPKYGKGVEGRELQASSSSPSA</sequence>
<gene>
    <name evidence="1" type="ORF">Ctob_011067</name>
</gene>
<dbReference type="EMBL" id="JWZX01001187">
    <property type="protein sequence ID" value="KOO34535.1"/>
    <property type="molecule type" value="Genomic_DNA"/>
</dbReference>
<organism evidence="1 2">
    <name type="scientific">Chrysochromulina tobinii</name>
    <dbReference type="NCBI Taxonomy" id="1460289"/>
    <lineage>
        <taxon>Eukaryota</taxon>
        <taxon>Haptista</taxon>
        <taxon>Haptophyta</taxon>
        <taxon>Prymnesiophyceae</taxon>
        <taxon>Prymnesiales</taxon>
        <taxon>Chrysochromulinaceae</taxon>
        <taxon>Chrysochromulina</taxon>
    </lineage>
</organism>
<comment type="caution">
    <text evidence="1">The sequence shown here is derived from an EMBL/GenBank/DDBJ whole genome shotgun (WGS) entry which is preliminary data.</text>
</comment>
<evidence type="ECO:0000313" key="1">
    <source>
        <dbReference type="EMBL" id="KOO34535.1"/>
    </source>
</evidence>
<dbReference type="AlphaFoldDB" id="A0A0M0K6V7"/>
<proteinExistence type="predicted"/>
<reference evidence="2" key="1">
    <citation type="journal article" date="2015" name="PLoS Genet.">
        <title>Genome Sequence and Transcriptome Analyses of Chrysochromulina tobin: Metabolic Tools for Enhanced Algal Fitness in the Prominent Order Prymnesiales (Haptophyceae).</title>
        <authorList>
            <person name="Hovde B.T."/>
            <person name="Deodato C.R."/>
            <person name="Hunsperger H.M."/>
            <person name="Ryken S.A."/>
            <person name="Yost W."/>
            <person name="Jha R.K."/>
            <person name="Patterson J."/>
            <person name="Monnat R.J. Jr."/>
            <person name="Barlow S.B."/>
            <person name="Starkenburg S.R."/>
            <person name="Cattolico R.A."/>
        </authorList>
    </citation>
    <scope>NUCLEOTIDE SEQUENCE</scope>
    <source>
        <strain evidence="2">CCMP291</strain>
    </source>
</reference>
<accession>A0A0M0K6V7</accession>